<accession>A0AAD4EDC0</accession>
<reference evidence="1" key="1">
    <citation type="journal article" date="2020" name="New Phytol.">
        <title>Comparative genomics reveals dynamic genome evolution in host specialist ectomycorrhizal fungi.</title>
        <authorList>
            <person name="Lofgren L.A."/>
            <person name="Nguyen N.H."/>
            <person name="Vilgalys R."/>
            <person name="Ruytinx J."/>
            <person name="Liao H.L."/>
            <person name="Branco S."/>
            <person name="Kuo A."/>
            <person name="LaButti K."/>
            <person name="Lipzen A."/>
            <person name="Andreopoulos W."/>
            <person name="Pangilinan J."/>
            <person name="Riley R."/>
            <person name="Hundley H."/>
            <person name="Na H."/>
            <person name="Barry K."/>
            <person name="Grigoriev I.V."/>
            <person name="Stajich J.E."/>
            <person name="Kennedy P.G."/>
        </authorList>
    </citation>
    <scope>NUCLEOTIDE SEQUENCE</scope>
    <source>
        <strain evidence="1">FC203</strain>
    </source>
</reference>
<dbReference type="AlphaFoldDB" id="A0AAD4EDC0"/>
<evidence type="ECO:0000313" key="2">
    <source>
        <dbReference type="Proteomes" id="UP001195769"/>
    </source>
</evidence>
<organism evidence="1 2">
    <name type="scientific">Suillus fuscotomentosus</name>
    <dbReference type="NCBI Taxonomy" id="1912939"/>
    <lineage>
        <taxon>Eukaryota</taxon>
        <taxon>Fungi</taxon>
        <taxon>Dikarya</taxon>
        <taxon>Basidiomycota</taxon>
        <taxon>Agaricomycotina</taxon>
        <taxon>Agaricomycetes</taxon>
        <taxon>Agaricomycetidae</taxon>
        <taxon>Boletales</taxon>
        <taxon>Suillineae</taxon>
        <taxon>Suillaceae</taxon>
        <taxon>Suillus</taxon>
    </lineage>
</organism>
<dbReference type="Proteomes" id="UP001195769">
    <property type="component" value="Unassembled WGS sequence"/>
</dbReference>
<gene>
    <name evidence="1" type="ORF">F5891DRAFT_1185995</name>
</gene>
<name>A0AAD4EDC0_9AGAM</name>
<dbReference type="GeneID" id="64660919"/>
<comment type="caution">
    <text evidence="1">The sequence shown here is derived from an EMBL/GenBank/DDBJ whole genome shotgun (WGS) entry which is preliminary data.</text>
</comment>
<protein>
    <submittedName>
        <fullName evidence="1">Uncharacterized protein</fullName>
    </submittedName>
</protein>
<dbReference type="EMBL" id="JABBWK010000015">
    <property type="protein sequence ID" value="KAG1902853.1"/>
    <property type="molecule type" value="Genomic_DNA"/>
</dbReference>
<keyword evidence="2" id="KW-1185">Reference proteome</keyword>
<sequence>MTAIIGSDSLYNSANKFISTTETRRHSAPEATTVTNNRPVTLPTLSYQERAKRSQCKVPSPQTDLKNEIRTTTNGLASLIVKSTTPTIPITTCAIPTASAVRKSKCRTHHPLITNDIIQHYTDLGHPSSDLCRELLQKVIRVNPDTRCMDFKDVDKVAFDLVSCIIEETEISFTIGKPRLTYIPLGHSTTSKGVIIVEWPSAVHEVPFDEMNKAFTMAFYGLPYDQDIILTTVHMNLSLKSGLTSITPDMSISFTATEGPHQTALIPFIGECTFSQDEDKLFQKLISEVAAHLEVVLVVMVIIKEEHPYHSPAPHSPAWETLRKDAEYLSFDDFVTKIEGSHDHMLSHPVVVAGHMWCKIAFIEYQVWVRADRDEPIDLENHNAECMATGSLFPDMNMDAVQARMNEGLQQMKKYLINMCRGIFSTSELEKANPIFPIHWKRCIKAFIAAAELTVHQCYLDWFQDSFRGTKHPFDETNYVEDDCEGSSVDDCADAGGDDAPILTRTHFKNLPIAVTTLPSLVNGSQSSK</sequence>
<evidence type="ECO:0000313" key="1">
    <source>
        <dbReference type="EMBL" id="KAG1902853.1"/>
    </source>
</evidence>
<dbReference type="RefSeq" id="XP_041228428.1">
    <property type="nucleotide sequence ID" value="XM_041366621.1"/>
</dbReference>
<proteinExistence type="predicted"/>